<feature type="compositionally biased region" description="Basic and acidic residues" evidence="1">
    <location>
        <begin position="1050"/>
        <end position="1070"/>
    </location>
</feature>
<feature type="compositionally biased region" description="Polar residues" evidence="1">
    <location>
        <begin position="263"/>
        <end position="272"/>
    </location>
</feature>
<dbReference type="AlphaFoldDB" id="A0AAD8EQE5"/>
<feature type="region of interest" description="Disordered" evidence="1">
    <location>
        <begin position="225"/>
        <end position="305"/>
    </location>
</feature>
<feature type="compositionally biased region" description="Low complexity" evidence="1">
    <location>
        <begin position="1"/>
        <end position="12"/>
    </location>
</feature>
<dbReference type="EMBL" id="JASPKZ010000817">
    <property type="protein sequence ID" value="KAJ9599335.1"/>
    <property type="molecule type" value="Genomic_DNA"/>
</dbReference>
<sequence>MPDVSRSNSQRSDSSRPRVSFNRDVHVKRISTPGAPRVIGALASDGEGHLVPLPVRRERPTHLSKRELAKEAERVLAQADSINCTSRSPLDQHQKTRKRRLNSNKKFSTLPPLRRKNKKYYNSNRSVEESPASSPERHTTPPSSLGRKTGRNFIASVFPTRNKEDEVESLKKSKKNSSSLNDLLDNSSREKSNKQKVELKRSVSDAGARKNIKIKKSSGFLSLDRLTSKRNKNKNKSLVIHSDCSDRSPLRPRKNILKKSYSDSESIPQDFQSDGKKKKQLSPIIEAQPREDYFHERNTSGDEDKMIHSSQLPAQRPTLTRGQTVDAMVKRLSQDFSRSRGPPRVVNSAPGLITPEHRQHNNNLPFSYTKPTTNLPTGDPTCDPPAGNTSLPTAVDGQVIYAQVVVSGGNGSGGAVSKQTVHTKVLPITHTQEDPIQPKFHARNIEDSCFPNVSSGRVTVRVAEANQHSDEDEGLDLTMEGGYRYNSDYNGKSYNRKGVVGGFNGGNTYVTKTGFVEKRIRNGGEERTSFHNSRREEKTDFSGNKTTREFTESKYESENYSTDPSVRGRADGMDSRRKDFLTENYTIGRYNDILYPSHIDDVSSKYHQNHFDNLTKKETYKTEFLSDARIIPPDEIDGQRQFARETKDFLPRNIDNNDLSSRRDRLESRIESQRKERFVSNKYSDSGNYKKDPMDIRNEINGKYTTDSAYNSRRDFLNSQLDYNKEDVRHENGVKTSRFYQSTTEADSYGKKDLFADSGIEIDYRSKDQTSRKYDKSSLNDNKVLLNHHTHNVTRVDLRNSDDEGDIEKDGRNISDASHYHKTKSVSTFSSKQLIQEQKNDAIPSSTVLIRHWVPSNKDETIKSKKTQTSKTKQESLLSDEEYEEYEKSRRKDEHKKENVEERIKKSEEKVKKNVDKKETKKKQTSAMDKMRQLFSRSENKSGKKNKRKEGKVKTIVEEDEEEEDPVTARYTEYRGSNVDLRDTEQETPRPVLKNKRLQEAESNMDTYHQKGHSSPKSSHRSRSHHTKDSGDNLDEGTPRPSHRSKHHKIPDIDEHRESEEFHRPNRERLATPSPSPSPPRSHNRSTSATLTRINNMKNKENGQQGGSWFKSLDRLTKRSKNRAK</sequence>
<feature type="region of interest" description="Disordered" evidence="1">
    <location>
        <begin position="43"/>
        <end position="67"/>
    </location>
</feature>
<feature type="compositionally biased region" description="Basic and acidic residues" evidence="1">
    <location>
        <begin position="526"/>
        <end position="557"/>
    </location>
</feature>
<evidence type="ECO:0000313" key="3">
    <source>
        <dbReference type="Proteomes" id="UP001233999"/>
    </source>
</evidence>
<feature type="compositionally biased region" description="Low complexity" evidence="1">
    <location>
        <begin position="867"/>
        <end position="877"/>
    </location>
</feature>
<feature type="compositionally biased region" description="Basic and acidic residues" evidence="1">
    <location>
        <begin position="660"/>
        <end position="673"/>
    </location>
</feature>
<protein>
    <submittedName>
        <fullName evidence="2">Uncharacterized protein</fullName>
    </submittedName>
</protein>
<feature type="region of interest" description="Disordered" evidence="1">
    <location>
        <begin position="653"/>
        <end position="673"/>
    </location>
</feature>
<dbReference type="Proteomes" id="UP001233999">
    <property type="component" value="Unassembled WGS sequence"/>
</dbReference>
<gene>
    <name evidence="2" type="ORF">L9F63_010202</name>
</gene>
<feature type="compositionally biased region" description="Basic and acidic residues" evidence="1">
    <location>
        <begin position="13"/>
        <end position="25"/>
    </location>
</feature>
<feature type="compositionally biased region" description="Basic residues" evidence="1">
    <location>
        <begin position="1010"/>
        <end position="1026"/>
    </location>
</feature>
<reference evidence="2" key="2">
    <citation type="submission" date="2023-05" db="EMBL/GenBank/DDBJ databases">
        <authorList>
            <person name="Fouks B."/>
        </authorList>
    </citation>
    <scope>NUCLEOTIDE SEQUENCE</scope>
    <source>
        <strain evidence="2">Stay&amp;Tobe</strain>
        <tissue evidence="2">Testes</tissue>
    </source>
</reference>
<organism evidence="2 3">
    <name type="scientific">Diploptera punctata</name>
    <name type="common">Pacific beetle cockroach</name>
    <dbReference type="NCBI Taxonomy" id="6984"/>
    <lineage>
        <taxon>Eukaryota</taxon>
        <taxon>Metazoa</taxon>
        <taxon>Ecdysozoa</taxon>
        <taxon>Arthropoda</taxon>
        <taxon>Hexapoda</taxon>
        <taxon>Insecta</taxon>
        <taxon>Pterygota</taxon>
        <taxon>Neoptera</taxon>
        <taxon>Polyneoptera</taxon>
        <taxon>Dictyoptera</taxon>
        <taxon>Blattodea</taxon>
        <taxon>Blaberoidea</taxon>
        <taxon>Blaberidae</taxon>
        <taxon>Diplopterinae</taxon>
        <taxon>Diploptera</taxon>
    </lineage>
</organism>
<proteinExistence type="predicted"/>
<keyword evidence="3" id="KW-1185">Reference proteome</keyword>
<feature type="compositionally biased region" description="Basic and acidic residues" evidence="1">
    <location>
        <begin position="55"/>
        <end position="67"/>
    </location>
</feature>
<evidence type="ECO:0000313" key="2">
    <source>
        <dbReference type="EMBL" id="KAJ9599335.1"/>
    </source>
</evidence>
<feature type="region of interest" description="Disordered" evidence="1">
    <location>
        <begin position="526"/>
        <end position="572"/>
    </location>
</feature>
<feature type="compositionally biased region" description="Low complexity" evidence="1">
    <location>
        <begin position="176"/>
        <end position="186"/>
    </location>
</feature>
<feature type="region of interest" description="Disordered" evidence="1">
    <location>
        <begin position="860"/>
        <end position="1125"/>
    </location>
</feature>
<feature type="compositionally biased region" description="Polar residues" evidence="1">
    <location>
        <begin position="80"/>
        <end position="91"/>
    </location>
</feature>
<feature type="non-terminal residue" evidence="2">
    <location>
        <position position="1"/>
    </location>
</feature>
<name>A0AAD8EQE5_DIPPU</name>
<evidence type="ECO:0000256" key="1">
    <source>
        <dbReference type="SAM" id="MobiDB-lite"/>
    </source>
</evidence>
<feature type="compositionally biased region" description="Basic and acidic residues" evidence="1">
    <location>
        <begin position="288"/>
        <end position="305"/>
    </location>
</feature>
<feature type="region of interest" description="Disordered" evidence="1">
    <location>
        <begin position="79"/>
        <end position="205"/>
    </location>
</feature>
<comment type="caution">
    <text evidence="2">The sequence shown here is derived from an EMBL/GenBank/DDBJ whole genome shotgun (WGS) entry which is preliminary data.</text>
</comment>
<feature type="compositionally biased region" description="Basic and acidic residues" evidence="1">
    <location>
        <begin position="187"/>
        <end position="203"/>
    </location>
</feature>
<feature type="region of interest" description="Disordered" evidence="1">
    <location>
        <begin position="1"/>
        <end position="25"/>
    </location>
</feature>
<feature type="compositionally biased region" description="Basic and acidic residues" evidence="1">
    <location>
        <begin position="886"/>
        <end position="919"/>
    </location>
</feature>
<reference evidence="2" key="1">
    <citation type="journal article" date="2023" name="IScience">
        <title>Live-bearing cockroach genome reveals convergent evolutionary mechanisms linked to viviparity in insects and beyond.</title>
        <authorList>
            <person name="Fouks B."/>
            <person name="Harrison M.C."/>
            <person name="Mikhailova A.A."/>
            <person name="Marchal E."/>
            <person name="English S."/>
            <person name="Carruthers M."/>
            <person name="Jennings E.C."/>
            <person name="Chiamaka E.L."/>
            <person name="Frigard R.A."/>
            <person name="Pippel M."/>
            <person name="Attardo G.M."/>
            <person name="Benoit J.B."/>
            <person name="Bornberg-Bauer E."/>
            <person name="Tobe S.S."/>
        </authorList>
    </citation>
    <scope>NUCLEOTIDE SEQUENCE</scope>
    <source>
        <strain evidence="2">Stay&amp;Tobe</strain>
    </source>
</reference>
<accession>A0AAD8EQE5</accession>
<feature type="compositionally biased region" description="Basic and acidic residues" evidence="1">
    <location>
        <begin position="161"/>
        <end position="171"/>
    </location>
</feature>